<name>A0AAU7PAA5_9XANT</name>
<dbReference type="GO" id="GO:0003677">
    <property type="term" value="F:DNA binding"/>
    <property type="evidence" value="ECO:0007669"/>
    <property type="project" value="UniProtKB-KW"/>
</dbReference>
<evidence type="ECO:0000259" key="5">
    <source>
        <dbReference type="PROSITE" id="PS50931"/>
    </source>
</evidence>
<dbReference type="Pfam" id="PF03466">
    <property type="entry name" value="LysR_substrate"/>
    <property type="match status" value="1"/>
</dbReference>
<dbReference type="Gene3D" id="3.40.190.290">
    <property type="match status" value="1"/>
</dbReference>
<dbReference type="InterPro" id="IPR036390">
    <property type="entry name" value="WH_DNA-bd_sf"/>
</dbReference>
<keyword evidence="2" id="KW-0805">Transcription regulation</keyword>
<dbReference type="RefSeq" id="WP_259155775.1">
    <property type="nucleotide sequence ID" value="NZ_CP144460.1"/>
</dbReference>
<dbReference type="GO" id="GO:0032993">
    <property type="term" value="C:protein-DNA complex"/>
    <property type="evidence" value="ECO:0007669"/>
    <property type="project" value="TreeGrafter"/>
</dbReference>
<evidence type="ECO:0000256" key="4">
    <source>
        <dbReference type="ARBA" id="ARBA00023163"/>
    </source>
</evidence>
<evidence type="ECO:0000313" key="6">
    <source>
        <dbReference type="EMBL" id="XBS38551.1"/>
    </source>
</evidence>
<feature type="domain" description="HTH lysR-type" evidence="5">
    <location>
        <begin position="2"/>
        <end position="59"/>
    </location>
</feature>
<dbReference type="InterPro" id="IPR036388">
    <property type="entry name" value="WH-like_DNA-bd_sf"/>
</dbReference>
<dbReference type="EMBL" id="CP144460">
    <property type="protein sequence ID" value="XBS38551.1"/>
    <property type="molecule type" value="Genomic_DNA"/>
</dbReference>
<evidence type="ECO:0000256" key="2">
    <source>
        <dbReference type="ARBA" id="ARBA00023015"/>
    </source>
</evidence>
<evidence type="ECO:0000256" key="1">
    <source>
        <dbReference type="ARBA" id="ARBA00009437"/>
    </source>
</evidence>
<dbReference type="SUPFAM" id="SSF46785">
    <property type="entry name" value="Winged helix' DNA-binding domain"/>
    <property type="match status" value="1"/>
</dbReference>
<dbReference type="PROSITE" id="PS50931">
    <property type="entry name" value="HTH_LYSR"/>
    <property type="match status" value="1"/>
</dbReference>
<dbReference type="InterPro" id="IPR005119">
    <property type="entry name" value="LysR_subst-bd"/>
</dbReference>
<dbReference type="Gene3D" id="1.10.10.10">
    <property type="entry name" value="Winged helix-like DNA-binding domain superfamily/Winged helix DNA-binding domain"/>
    <property type="match status" value="1"/>
</dbReference>
<comment type="similarity">
    <text evidence="1">Belongs to the LysR transcriptional regulatory family.</text>
</comment>
<proteinExistence type="inferred from homology"/>
<dbReference type="InterPro" id="IPR000847">
    <property type="entry name" value="LysR_HTH_N"/>
</dbReference>
<dbReference type="PANTHER" id="PTHR30346:SF30">
    <property type="entry name" value="SMALL NEUTRAL PROTEASE REGULATORY PROTEIN"/>
    <property type="match status" value="1"/>
</dbReference>
<protein>
    <submittedName>
        <fullName evidence="6">LysR family transcriptional regulator</fullName>
    </submittedName>
</protein>
<reference evidence="6" key="1">
    <citation type="submission" date="2024-02" db="EMBL/GenBank/DDBJ databases">
        <title>Complete genome sequence of Xanthomonas sp. 10-10.</title>
        <authorList>
            <person name="Biessy A."/>
            <person name="Ciotola M."/>
            <person name="Cadieux M."/>
            <person name="Soufiane B."/>
            <person name="Laforest M."/>
            <person name="Filion M."/>
        </authorList>
    </citation>
    <scope>NUCLEOTIDE SEQUENCE</scope>
    <source>
        <strain evidence="6">10-10</strain>
    </source>
</reference>
<keyword evidence="3" id="KW-0238">DNA-binding</keyword>
<dbReference type="PRINTS" id="PR00039">
    <property type="entry name" value="HTHLYSR"/>
</dbReference>
<organism evidence="6">
    <name type="scientific">Xanthomonas sp. 10-10</name>
    <dbReference type="NCBI Taxonomy" id="3115848"/>
    <lineage>
        <taxon>Bacteria</taxon>
        <taxon>Pseudomonadati</taxon>
        <taxon>Pseudomonadota</taxon>
        <taxon>Gammaproteobacteria</taxon>
        <taxon>Lysobacterales</taxon>
        <taxon>Lysobacteraceae</taxon>
        <taxon>Xanthomonas</taxon>
    </lineage>
</organism>
<sequence length="300" mass="32494">MLTLRQLEFAVAVADEGGFTAAARRCNTVQSALSHQVAKIEETLGARLFERGTRRVRPTAAGDVFLHNARQTLRAAERLHEEMAQALGTVRGRLTLGQISSLSTVQVPTLLRAFRSAHARVDVHLRTAMSEALLHDLGEGRLDVALVGVGPQVALPEQRLLLHEEPLALIVAPGHRFAARKRVALAELDDEPMAGLIAGAGVRGIVDAAFDQAGLRQRRQYEVTHADLMRELVAADLGVGIVPQTMAAAMREVVTVALKERFGFLTYAVWRPDPTPAARAFVALLRAQAAQRAPSPGRSR</sequence>
<accession>A0AAU7PAA5</accession>
<dbReference type="CDD" id="cd08436">
    <property type="entry name" value="PBP2_LTTR_like_3"/>
    <property type="match status" value="1"/>
</dbReference>
<dbReference type="AlphaFoldDB" id="A0AAU7PAA5"/>
<dbReference type="SUPFAM" id="SSF53850">
    <property type="entry name" value="Periplasmic binding protein-like II"/>
    <property type="match status" value="1"/>
</dbReference>
<dbReference type="FunFam" id="1.10.10.10:FF:000001">
    <property type="entry name" value="LysR family transcriptional regulator"/>
    <property type="match status" value="1"/>
</dbReference>
<dbReference type="Pfam" id="PF00126">
    <property type="entry name" value="HTH_1"/>
    <property type="match status" value="1"/>
</dbReference>
<evidence type="ECO:0000256" key="3">
    <source>
        <dbReference type="ARBA" id="ARBA00023125"/>
    </source>
</evidence>
<keyword evidence="4" id="KW-0804">Transcription</keyword>
<gene>
    <name evidence="6" type="ORF">VZ068_03125</name>
</gene>
<dbReference type="GO" id="GO:0003700">
    <property type="term" value="F:DNA-binding transcription factor activity"/>
    <property type="evidence" value="ECO:0007669"/>
    <property type="project" value="InterPro"/>
</dbReference>
<dbReference type="PANTHER" id="PTHR30346">
    <property type="entry name" value="TRANSCRIPTIONAL DUAL REGULATOR HCAR-RELATED"/>
    <property type="match status" value="1"/>
</dbReference>